<keyword evidence="3" id="KW-1185">Reference proteome</keyword>
<dbReference type="Pfam" id="PF04738">
    <property type="entry name" value="Lant_dehydr_N"/>
    <property type="match status" value="2"/>
</dbReference>
<dbReference type="Proteomes" id="UP000605361">
    <property type="component" value="Unassembled WGS sequence"/>
</dbReference>
<comment type="caution">
    <text evidence="2">The sequence shown here is derived from an EMBL/GenBank/DDBJ whole genome shotgun (WGS) entry which is preliminary data.</text>
</comment>
<dbReference type="EMBL" id="JADOGI010000007">
    <property type="protein sequence ID" value="MBF8184905.1"/>
    <property type="molecule type" value="Genomic_DNA"/>
</dbReference>
<evidence type="ECO:0000313" key="2">
    <source>
        <dbReference type="EMBL" id="MBF8184905.1"/>
    </source>
</evidence>
<protein>
    <submittedName>
        <fullName evidence="2">Lantibiotic dehydratase family protein</fullName>
    </submittedName>
</protein>
<proteinExistence type="predicted"/>
<dbReference type="InterPro" id="IPR006827">
    <property type="entry name" value="Lant_deHydtase_N"/>
</dbReference>
<accession>A0A931A4K2</accession>
<organism evidence="2 3">
    <name type="scientific">Nonomuraea cypriaca</name>
    <dbReference type="NCBI Taxonomy" id="1187855"/>
    <lineage>
        <taxon>Bacteria</taxon>
        <taxon>Bacillati</taxon>
        <taxon>Actinomycetota</taxon>
        <taxon>Actinomycetes</taxon>
        <taxon>Streptosporangiales</taxon>
        <taxon>Streptosporangiaceae</taxon>
        <taxon>Nonomuraea</taxon>
    </lineage>
</organism>
<reference evidence="2" key="1">
    <citation type="submission" date="2020-11" db="EMBL/GenBank/DDBJ databases">
        <title>Whole-genome analyses of Nonomuraea sp. K274.</title>
        <authorList>
            <person name="Veyisoglu A."/>
        </authorList>
    </citation>
    <scope>NUCLEOTIDE SEQUENCE</scope>
    <source>
        <strain evidence="2">K274</strain>
    </source>
</reference>
<feature type="domain" description="Lantibiotic dehydratase N-terminal" evidence="1">
    <location>
        <begin position="270"/>
        <end position="647"/>
    </location>
</feature>
<evidence type="ECO:0000313" key="3">
    <source>
        <dbReference type="Proteomes" id="UP000605361"/>
    </source>
</evidence>
<name>A0A931A4K2_9ACTN</name>
<gene>
    <name evidence="2" type="ORF">ITP53_03955</name>
</gene>
<evidence type="ECO:0000259" key="1">
    <source>
        <dbReference type="Pfam" id="PF04738"/>
    </source>
</evidence>
<sequence length="686" mass="74768">MNRNGVNTMTRTRIRRYRRTGVGMLRATLHLAPPALPDWPKPGCSIEQWRSWLSPVWADEPFRQAVTNASPDLARQVRAVLDGQVDNPRRARRAALAVARYALRYAHRSTPFGLFAGVALVEFGDRSLVRVGDTHKAVNRPDPAALDSAITAWETGGERMADVEVCVNNLARVREGRVHVPAEGADEFSLASTTAVELVLQAASSPISYAALLGKLAAEFPQVEPCRRAELVAELLRTRLLRSRLRAAATVTDPAAVVPPALLAACHRKAVDVRLDAEVRLPETVAVEMETAATVLARLATHPAGTPAWRRYAERFVDRFGEGTEVAVEQLTDPGSGLGLPDGFGLLSEPPRAMSRRDRLLLDLAGTAAVEGNRSVILSEAMIEDLEAAAAEPFTDLAPAPHFEVCAQVQARTIAALDAGDFQLWVHTVSRAAGAMSGRFWHLLPDLASGYAALLTVAPGAVPAQLSFHPTRAEADLLTRAPRVVPKLVSVGEYRDGGKEDVLYPRDLVVGARDGHLYLAVAATGERLELLAPTAINFLWNNYTPPLVRFLAEISRAATAQVTWLDWGAAWTLPFTPALHYRRTVLVAARWQLRARTLPGRTAHLDEWTERLHAWRGRAGVPERVLLAVDDQHLPLDLAREMDVDLLRAHLGGQPVAVLFEAPPPDADGWIGGRAHSIVVSLESKR</sequence>
<dbReference type="AlphaFoldDB" id="A0A931A4K2"/>
<feature type="domain" description="Lantibiotic dehydratase N-terminal" evidence="1">
    <location>
        <begin position="58"/>
        <end position="262"/>
    </location>
</feature>